<feature type="domain" description="Sulfotransferase" evidence="3">
    <location>
        <begin position="122"/>
        <end position="219"/>
    </location>
</feature>
<dbReference type="SUPFAM" id="SSF52540">
    <property type="entry name" value="P-loop containing nucleoside triphosphate hydrolases"/>
    <property type="match status" value="1"/>
</dbReference>
<organism evidence="4 5">
    <name type="scientific">Dichanthelium oligosanthes</name>
    <dbReference type="NCBI Taxonomy" id="888268"/>
    <lineage>
        <taxon>Eukaryota</taxon>
        <taxon>Viridiplantae</taxon>
        <taxon>Streptophyta</taxon>
        <taxon>Embryophyta</taxon>
        <taxon>Tracheophyta</taxon>
        <taxon>Spermatophyta</taxon>
        <taxon>Magnoliopsida</taxon>
        <taxon>Liliopsida</taxon>
        <taxon>Poales</taxon>
        <taxon>Poaceae</taxon>
        <taxon>PACMAD clade</taxon>
        <taxon>Panicoideae</taxon>
        <taxon>Panicodae</taxon>
        <taxon>Paniceae</taxon>
        <taxon>Dichantheliinae</taxon>
        <taxon>Dichanthelium</taxon>
    </lineage>
</organism>
<dbReference type="InterPro" id="IPR036291">
    <property type="entry name" value="NAD(P)-bd_dom_sf"/>
</dbReference>
<accession>A0A1E5UWT8</accession>
<dbReference type="Pfam" id="PF00685">
    <property type="entry name" value="Sulfotransfer_1"/>
    <property type="match status" value="1"/>
</dbReference>
<evidence type="ECO:0000313" key="4">
    <source>
        <dbReference type="EMBL" id="OEL17264.1"/>
    </source>
</evidence>
<dbReference type="Pfam" id="PF02423">
    <property type="entry name" value="OCD_Mu_crystall"/>
    <property type="match status" value="1"/>
</dbReference>
<dbReference type="Gene3D" id="3.40.50.720">
    <property type="entry name" value="NAD(P)-binding Rossmann-like Domain"/>
    <property type="match status" value="1"/>
</dbReference>
<sequence>MDEAVATADVVSYATGSREPVAYGELLRPGAHLDLVGSFTLAMRECDDEVMHHGRVFINFEAAMEEARELVGTVQRGVLQRSDVAETLAELAAGTMEGRRSDDEITVFNLPKVHASFEKRPADILLVSFPKSVTTWLKALGFATVRRFVHSPLDGGHPLLSSNSHDCVKFIDTLGFLEDDDGNTAPRLLGTHLPYSLLPGRTTADDSGCRIVYVTRDAKLQ</sequence>
<keyword evidence="2" id="KW-0808">Transferase</keyword>
<dbReference type="Proteomes" id="UP000095767">
    <property type="component" value="Unassembled WGS sequence"/>
</dbReference>
<dbReference type="GO" id="GO:0005737">
    <property type="term" value="C:cytoplasm"/>
    <property type="evidence" value="ECO:0007669"/>
    <property type="project" value="TreeGrafter"/>
</dbReference>
<evidence type="ECO:0000313" key="5">
    <source>
        <dbReference type="Proteomes" id="UP000095767"/>
    </source>
</evidence>
<dbReference type="PANTHER" id="PTHR13812:SF19">
    <property type="entry name" value="KETIMINE REDUCTASE MU-CRYSTALLIN"/>
    <property type="match status" value="1"/>
</dbReference>
<comment type="similarity">
    <text evidence="1">Belongs to the ornithine cyclodeaminase/mu-crystallin family.</text>
</comment>
<dbReference type="InterPro" id="IPR027417">
    <property type="entry name" value="P-loop_NTPase"/>
</dbReference>
<dbReference type="OrthoDB" id="41492at2759"/>
<gene>
    <name evidence="4" type="ORF">BAE44_0021717</name>
</gene>
<reference evidence="4 5" key="1">
    <citation type="submission" date="2016-09" db="EMBL/GenBank/DDBJ databases">
        <title>The draft genome of Dichanthelium oligosanthes: A C3 panicoid grass species.</title>
        <authorList>
            <person name="Studer A.J."/>
            <person name="Schnable J.C."/>
            <person name="Brutnell T.P."/>
        </authorList>
    </citation>
    <scope>NUCLEOTIDE SEQUENCE [LARGE SCALE GENOMIC DNA]</scope>
    <source>
        <strain evidence="5">cv. Kellogg 1175</strain>
        <tissue evidence="4">Leaf</tissue>
    </source>
</reference>
<comment type="similarity">
    <text evidence="2">Belongs to the sulfotransferase 1 family.</text>
</comment>
<dbReference type="EMBL" id="LWDX02060480">
    <property type="protein sequence ID" value="OEL17264.1"/>
    <property type="molecule type" value="Genomic_DNA"/>
</dbReference>
<evidence type="ECO:0000256" key="2">
    <source>
        <dbReference type="RuleBase" id="RU361155"/>
    </source>
</evidence>
<comment type="caution">
    <text evidence="4">The sequence shown here is derived from an EMBL/GenBank/DDBJ whole genome shotgun (WGS) entry which is preliminary data.</text>
</comment>
<proteinExistence type="inferred from homology"/>
<dbReference type="PANTHER" id="PTHR13812">
    <property type="entry name" value="KETIMINE REDUCTASE MU-CRYSTALLIN"/>
    <property type="match status" value="1"/>
</dbReference>
<dbReference type="Gene3D" id="3.40.50.300">
    <property type="entry name" value="P-loop containing nucleotide triphosphate hydrolases"/>
    <property type="match status" value="1"/>
</dbReference>
<dbReference type="SUPFAM" id="SSF51735">
    <property type="entry name" value="NAD(P)-binding Rossmann-fold domains"/>
    <property type="match status" value="1"/>
</dbReference>
<keyword evidence="5" id="KW-1185">Reference proteome</keyword>
<evidence type="ECO:0000256" key="1">
    <source>
        <dbReference type="ARBA" id="ARBA00008903"/>
    </source>
</evidence>
<evidence type="ECO:0000259" key="3">
    <source>
        <dbReference type="Pfam" id="PF00685"/>
    </source>
</evidence>
<name>A0A1E5UWT8_9POAL</name>
<dbReference type="EC" id="2.8.2.-" evidence="2"/>
<dbReference type="InterPro" id="IPR000863">
    <property type="entry name" value="Sulfotransferase_dom"/>
</dbReference>
<dbReference type="STRING" id="888268.A0A1E5UWT8"/>
<dbReference type="GO" id="GO:0008146">
    <property type="term" value="F:sulfotransferase activity"/>
    <property type="evidence" value="ECO:0007669"/>
    <property type="project" value="InterPro"/>
</dbReference>
<protein>
    <recommendedName>
        <fullName evidence="2">Sulfotransferase</fullName>
        <ecNumber evidence="2">2.8.2.-</ecNumber>
    </recommendedName>
</protein>
<dbReference type="InterPro" id="IPR003462">
    <property type="entry name" value="ODC_Mu_crystall"/>
</dbReference>
<dbReference type="AlphaFoldDB" id="A0A1E5UWT8"/>